<feature type="transmembrane region" description="Helical" evidence="5">
    <location>
        <begin position="94"/>
        <end position="114"/>
    </location>
</feature>
<proteinExistence type="predicted"/>
<accession>A0ABX2AV81</accession>
<keyword evidence="2 5" id="KW-0812">Transmembrane</keyword>
<sequence>MDAYSSVDANASVAILMTMILGALMLTKMGKIKQEIKRCSPFLFYYYFAAISVLWAGMQSLAIAGYKAVEVIVGFFSVMYIMHCLKTTRERFTFILVSLTFCNVIYLIMFLRSGLGHDNAFPLLAITEMLLLLGCVRYNILQLKQVKHHFVVSALTIVFGTSTASWMSLIIGLFFFFSTSRKGINLGLALIVAVLFYGAYQLWGDVIYSIVFGNKSKEMIESGSGRRELWTAYIKGWLESPVIGHGFIVGEKGAIAAKYIAFATNTAHNMMISVLVNTGLVGLFIWLYFLWKQCLICWSYSLKKNSYALTCFPAIIAMFVNANSFPVIGSEWSPVSPPIYALIIFIFVYIKQDVITNKSLAR</sequence>
<evidence type="ECO:0000256" key="1">
    <source>
        <dbReference type="ARBA" id="ARBA00004141"/>
    </source>
</evidence>
<feature type="transmembrane region" description="Helical" evidence="5">
    <location>
        <begin position="150"/>
        <end position="176"/>
    </location>
</feature>
<evidence type="ECO:0000256" key="5">
    <source>
        <dbReference type="SAM" id="Phobius"/>
    </source>
</evidence>
<feature type="transmembrane region" description="Helical" evidence="5">
    <location>
        <begin position="270"/>
        <end position="291"/>
    </location>
</feature>
<feature type="transmembrane region" description="Helical" evidence="5">
    <location>
        <begin position="307"/>
        <end position="326"/>
    </location>
</feature>
<dbReference type="RefSeq" id="WP_172176141.1">
    <property type="nucleotide sequence ID" value="NZ_CASGIA010000004.1"/>
</dbReference>
<evidence type="ECO:0000313" key="7">
    <source>
        <dbReference type="EMBL" id="NPE13576.1"/>
    </source>
</evidence>
<keyword evidence="8" id="KW-1185">Reference proteome</keyword>
<feature type="transmembrane region" description="Helical" evidence="5">
    <location>
        <begin position="42"/>
        <end position="58"/>
    </location>
</feature>
<evidence type="ECO:0000313" key="8">
    <source>
        <dbReference type="Proteomes" id="UP001193734"/>
    </source>
</evidence>
<comment type="subcellular location">
    <subcellularLocation>
        <location evidence="1">Membrane</location>
        <topology evidence="1">Multi-pass membrane protein</topology>
    </subcellularLocation>
</comment>
<dbReference type="Proteomes" id="UP001193734">
    <property type="component" value="Unassembled WGS sequence"/>
</dbReference>
<keyword evidence="7" id="KW-0436">Ligase</keyword>
<dbReference type="Pfam" id="PF04932">
    <property type="entry name" value="Wzy_C"/>
    <property type="match status" value="1"/>
</dbReference>
<feature type="transmembrane region" description="Helical" evidence="5">
    <location>
        <begin position="332"/>
        <end position="350"/>
    </location>
</feature>
<dbReference type="PANTHER" id="PTHR37422:SF13">
    <property type="entry name" value="LIPOPOLYSACCHARIDE BIOSYNTHESIS PROTEIN PA4999-RELATED"/>
    <property type="match status" value="1"/>
</dbReference>
<dbReference type="InterPro" id="IPR007016">
    <property type="entry name" value="O-antigen_ligase-rel_domated"/>
</dbReference>
<dbReference type="EMBL" id="JABKKE010000005">
    <property type="protein sequence ID" value="NPE13576.1"/>
    <property type="molecule type" value="Genomic_DNA"/>
</dbReference>
<gene>
    <name evidence="7" type="ORF">HPS55_04400</name>
</gene>
<dbReference type="GeneID" id="82157001"/>
<keyword evidence="4 5" id="KW-0472">Membrane</keyword>
<reference evidence="7 8" key="1">
    <citation type="submission" date="2020-05" db="EMBL/GenBank/DDBJ databases">
        <title>Distinct polysaccharide utilization as determinants for interspecies competition between intestinal Prevotella spp.</title>
        <authorList>
            <person name="Galvez E.J.C."/>
            <person name="Iljazovic A."/>
            <person name="Strowig T."/>
        </authorList>
    </citation>
    <scope>NUCLEOTIDE SEQUENCE [LARGE SCALE GENOMIC DNA]</scope>
    <source>
        <strain evidence="7 8">PROD</strain>
    </source>
</reference>
<protein>
    <submittedName>
        <fullName evidence="7">O-antigen ligase family protein</fullName>
    </submittedName>
</protein>
<keyword evidence="3 5" id="KW-1133">Transmembrane helix</keyword>
<evidence type="ECO:0000256" key="4">
    <source>
        <dbReference type="ARBA" id="ARBA00023136"/>
    </source>
</evidence>
<dbReference type="PANTHER" id="PTHR37422">
    <property type="entry name" value="TEICHURONIC ACID BIOSYNTHESIS PROTEIN TUAE"/>
    <property type="match status" value="1"/>
</dbReference>
<feature type="transmembrane region" description="Helical" evidence="5">
    <location>
        <begin position="188"/>
        <end position="211"/>
    </location>
</feature>
<dbReference type="GO" id="GO:0016874">
    <property type="term" value="F:ligase activity"/>
    <property type="evidence" value="ECO:0007669"/>
    <property type="project" value="UniProtKB-KW"/>
</dbReference>
<comment type="caution">
    <text evidence="7">The sequence shown here is derived from an EMBL/GenBank/DDBJ whole genome shotgun (WGS) entry which is preliminary data.</text>
</comment>
<feature type="domain" description="O-antigen ligase-related" evidence="6">
    <location>
        <begin position="150"/>
        <end position="287"/>
    </location>
</feature>
<evidence type="ECO:0000259" key="6">
    <source>
        <dbReference type="Pfam" id="PF04932"/>
    </source>
</evidence>
<feature type="transmembrane region" description="Helical" evidence="5">
    <location>
        <begin position="64"/>
        <end position="82"/>
    </location>
</feature>
<evidence type="ECO:0000256" key="2">
    <source>
        <dbReference type="ARBA" id="ARBA00022692"/>
    </source>
</evidence>
<dbReference type="InterPro" id="IPR051533">
    <property type="entry name" value="WaaL-like"/>
</dbReference>
<name>A0ABX2AV81_9BACT</name>
<organism evidence="7 8">
    <name type="scientific">Xylanibacter rodentium</name>
    <dbReference type="NCBI Taxonomy" id="2736289"/>
    <lineage>
        <taxon>Bacteria</taxon>
        <taxon>Pseudomonadati</taxon>
        <taxon>Bacteroidota</taxon>
        <taxon>Bacteroidia</taxon>
        <taxon>Bacteroidales</taxon>
        <taxon>Prevotellaceae</taxon>
        <taxon>Xylanibacter</taxon>
    </lineage>
</organism>
<evidence type="ECO:0000256" key="3">
    <source>
        <dbReference type="ARBA" id="ARBA00022989"/>
    </source>
</evidence>
<feature type="transmembrane region" description="Helical" evidence="5">
    <location>
        <begin position="12"/>
        <end position="30"/>
    </location>
</feature>